<dbReference type="AlphaFoldDB" id="A0A645A9W9"/>
<dbReference type="EMBL" id="VSSQ01011754">
    <property type="protein sequence ID" value="MPM47633.1"/>
    <property type="molecule type" value="Genomic_DNA"/>
</dbReference>
<protein>
    <submittedName>
        <fullName evidence="1">Uncharacterized protein</fullName>
    </submittedName>
</protein>
<evidence type="ECO:0000313" key="1">
    <source>
        <dbReference type="EMBL" id="MPM47633.1"/>
    </source>
</evidence>
<comment type="caution">
    <text evidence="1">The sequence shown here is derived from an EMBL/GenBank/DDBJ whole genome shotgun (WGS) entry which is preliminary data.</text>
</comment>
<name>A0A645A9W9_9ZZZZ</name>
<organism evidence="1">
    <name type="scientific">bioreactor metagenome</name>
    <dbReference type="NCBI Taxonomy" id="1076179"/>
    <lineage>
        <taxon>unclassified sequences</taxon>
        <taxon>metagenomes</taxon>
        <taxon>ecological metagenomes</taxon>
    </lineage>
</organism>
<proteinExistence type="predicted"/>
<reference evidence="1" key="1">
    <citation type="submission" date="2019-08" db="EMBL/GenBank/DDBJ databases">
        <authorList>
            <person name="Kucharzyk K."/>
            <person name="Murdoch R.W."/>
            <person name="Higgins S."/>
            <person name="Loffler F."/>
        </authorList>
    </citation>
    <scope>NUCLEOTIDE SEQUENCE</scope>
</reference>
<accession>A0A645A9W9</accession>
<gene>
    <name evidence="1" type="ORF">SDC9_94344</name>
</gene>
<sequence length="38" mass="4463">MEIYTGVNFYGIDLFVPSHMVEIARELLKPIHEEDNLE</sequence>